<dbReference type="Pfam" id="PF01930">
    <property type="entry name" value="Cas_Cas4"/>
    <property type="match status" value="1"/>
</dbReference>
<evidence type="ECO:0000256" key="12">
    <source>
        <dbReference type="ARBA" id="ARBA00023211"/>
    </source>
</evidence>
<dbReference type="Proteomes" id="UP000317265">
    <property type="component" value="Unassembled WGS sequence"/>
</dbReference>
<dbReference type="Gene3D" id="3.90.320.10">
    <property type="match status" value="1"/>
</dbReference>
<comment type="similarity">
    <text evidence="2 13">Belongs to the CRISPR-associated exonuclease Cas4 family.</text>
</comment>
<evidence type="ECO:0000256" key="10">
    <source>
        <dbReference type="ARBA" id="ARBA00023014"/>
    </source>
</evidence>
<evidence type="ECO:0000256" key="6">
    <source>
        <dbReference type="ARBA" id="ARBA00022723"/>
    </source>
</evidence>
<name>A0A523BHI2_9CREN</name>
<comment type="caution">
    <text evidence="15">The sequence shown here is derived from an EMBL/GenBank/DDBJ whole genome shotgun (WGS) entry which is preliminary data.</text>
</comment>
<dbReference type="AlphaFoldDB" id="A0A523BHI2"/>
<dbReference type="GO" id="GO:0051607">
    <property type="term" value="P:defense response to virus"/>
    <property type="evidence" value="ECO:0007669"/>
    <property type="project" value="UniProtKB-KW"/>
</dbReference>
<evidence type="ECO:0000256" key="7">
    <source>
        <dbReference type="ARBA" id="ARBA00022801"/>
    </source>
</evidence>
<keyword evidence="10 13" id="KW-0411">Iron-sulfur</keyword>
<proteinExistence type="inferred from homology"/>
<comment type="cofactor">
    <cofactor evidence="1">
        <name>[4Fe-4S] cluster</name>
        <dbReference type="ChEBI" id="CHEBI:49883"/>
    </cofactor>
</comment>
<dbReference type="GO" id="GO:0046872">
    <property type="term" value="F:metal ion binding"/>
    <property type="evidence" value="ECO:0007669"/>
    <property type="project" value="UniProtKB-KW"/>
</dbReference>
<accession>A0A523BHI2</accession>
<evidence type="ECO:0000256" key="9">
    <source>
        <dbReference type="ARBA" id="ARBA00023004"/>
    </source>
</evidence>
<keyword evidence="5 13" id="KW-0540">Nuclease</keyword>
<dbReference type="GO" id="GO:0004527">
    <property type="term" value="F:exonuclease activity"/>
    <property type="evidence" value="ECO:0007669"/>
    <property type="project" value="UniProtKB-KW"/>
</dbReference>
<keyword evidence="9 13" id="KW-0408">Iron</keyword>
<comment type="cofactor">
    <cofactor evidence="13">
        <name>Mg(2+)</name>
        <dbReference type="ChEBI" id="CHEBI:18420"/>
    </cofactor>
    <cofactor evidence="13">
        <name>Mn(2+)</name>
        <dbReference type="ChEBI" id="CHEBI:29035"/>
    </cofactor>
    <text evidence="13">Mg(2+) or Mn(2+) required for ssDNA cleavage activity.</text>
</comment>
<evidence type="ECO:0000313" key="15">
    <source>
        <dbReference type="EMBL" id="TDA40322.1"/>
    </source>
</evidence>
<evidence type="ECO:0000256" key="4">
    <source>
        <dbReference type="ARBA" id="ARBA00020049"/>
    </source>
</evidence>
<keyword evidence="6 13" id="KW-0479">Metal-binding</keyword>
<evidence type="ECO:0000256" key="1">
    <source>
        <dbReference type="ARBA" id="ARBA00001966"/>
    </source>
</evidence>
<dbReference type="InterPro" id="IPR051827">
    <property type="entry name" value="Cas4_exonuclease"/>
</dbReference>
<sequence>MLYGRESHDESIITPIIAKTKASKVLRNVELISNKLKLKGKIDYLIITKFNELIPIEIKWSELEHGTVKRDHKLQLAAYSLMIEENFNKIVKRAIVYYTRIKKLITIPIDDNIKNEVKHIMNEISKIVSNEEIPKMAKSK</sequence>
<reference evidence="15 16" key="1">
    <citation type="journal article" date="2019" name="Nat. Microbiol.">
        <title>Expanding anaerobic alkane metabolism in the domain of Archaea.</title>
        <authorList>
            <person name="Wang Y."/>
            <person name="Wegener G."/>
            <person name="Hou J."/>
            <person name="Wang F."/>
            <person name="Xiao X."/>
        </authorList>
    </citation>
    <scope>NUCLEOTIDE SEQUENCE [LARGE SCALE GENOMIC DNA]</scope>
    <source>
        <strain evidence="15">WYZ-LMO11</strain>
    </source>
</reference>
<dbReference type="EMBL" id="QNVI01000010">
    <property type="protein sequence ID" value="TDA40322.1"/>
    <property type="molecule type" value="Genomic_DNA"/>
</dbReference>
<keyword evidence="7 13" id="KW-0378">Hydrolase</keyword>
<comment type="function">
    <text evidence="13">CRISPR (clustered regularly interspaced short palindromic repeat) is an adaptive immune system that provides protection against mobile genetic elements (viruses, transposable elements and conjugative plasmids). CRISPR clusters contain sequences complementary to antecedent mobile elements and target invading nucleic acids. CRISPR clusters are transcribed and processed into CRISPR RNA (crRNA).</text>
</comment>
<dbReference type="InterPro" id="IPR022765">
    <property type="entry name" value="Dna2/Cas4_DUF83"/>
</dbReference>
<evidence type="ECO:0000256" key="13">
    <source>
        <dbReference type="RuleBase" id="RU365022"/>
    </source>
</evidence>
<evidence type="ECO:0000256" key="2">
    <source>
        <dbReference type="ARBA" id="ARBA00009189"/>
    </source>
</evidence>
<dbReference type="EC" id="3.1.12.1" evidence="3 13"/>
<dbReference type="GO" id="GO:0051536">
    <property type="term" value="F:iron-sulfur cluster binding"/>
    <property type="evidence" value="ECO:0007669"/>
    <property type="project" value="UniProtKB-KW"/>
</dbReference>
<evidence type="ECO:0000256" key="3">
    <source>
        <dbReference type="ARBA" id="ARBA00012768"/>
    </source>
</evidence>
<keyword evidence="8 13" id="KW-0269">Exonuclease</keyword>
<comment type="cofactor">
    <cofactor evidence="13">
        <name>iron-sulfur cluster</name>
        <dbReference type="ChEBI" id="CHEBI:30408"/>
    </cofactor>
</comment>
<evidence type="ECO:0000256" key="8">
    <source>
        <dbReference type="ARBA" id="ARBA00022839"/>
    </source>
</evidence>
<dbReference type="NCBIfam" id="TIGR00372">
    <property type="entry name" value="cas4"/>
    <property type="match status" value="1"/>
</dbReference>
<dbReference type="PANTHER" id="PTHR36531:SF6">
    <property type="entry name" value="DNA REPLICATION ATP-DEPENDENT HELICASE_NUCLEASE DNA2"/>
    <property type="match status" value="1"/>
</dbReference>
<feature type="non-terminal residue" evidence="15">
    <location>
        <position position="140"/>
    </location>
</feature>
<evidence type="ECO:0000259" key="14">
    <source>
        <dbReference type="Pfam" id="PF01930"/>
    </source>
</evidence>
<evidence type="ECO:0000313" key="16">
    <source>
        <dbReference type="Proteomes" id="UP000317265"/>
    </source>
</evidence>
<keyword evidence="12 13" id="KW-0464">Manganese</keyword>
<protein>
    <recommendedName>
        <fullName evidence="4 13">CRISPR-associated exonuclease Cas4</fullName>
        <ecNumber evidence="3 13">3.1.12.1</ecNumber>
    </recommendedName>
</protein>
<dbReference type="PANTHER" id="PTHR36531">
    <property type="entry name" value="CRISPR-ASSOCIATED EXONUCLEASE CAS4"/>
    <property type="match status" value="1"/>
</dbReference>
<dbReference type="InterPro" id="IPR013343">
    <property type="entry name" value="CRISPR-assoc_prot_Cas4"/>
</dbReference>
<evidence type="ECO:0000256" key="11">
    <source>
        <dbReference type="ARBA" id="ARBA00023118"/>
    </source>
</evidence>
<gene>
    <name evidence="15" type="primary">cas4</name>
    <name evidence="15" type="ORF">DSO09_00835</name>
</gene>
<dbReference type="InterPro" id="IPR011604">
    <property type="entry name" value="PDDEXK-like_dom_sf"/>
</dbReference>
<feature type="domain" description="DUF83" evidence="14">
    <location>
        <begin position="21"/>
        <end position="140"/>
    </location>
</feature>
<organism evidence="15 16">
    <name type="scientific">Thermoproteota archaeon</name>
    <dbReference type="NCBI Taxonomy" id="2056631"/>
    <lineage>
        <taxon>Archaea</taxon>
        <taxon>Thermoproteota</taxon>
    </lineage>
</organism>
<keyword evidence="11 13" id="KW-0051">Antiviral defense</keyword>
<evidence type="ECO:0000256" key="5">
    <source>
        <dbReference type="ARBA" id="ARBA00022722"/>
    </source>
</evidence>